<dbReference type="Proteomes" id="UP000663699">
    <property type="component" value="Chromosome 9"/>
</dbReference>
<evidence type="ECO:0000313" key="2">
    <source>
        <dbReference type="Proteomes" id="UP000663699"/>
    </source>
</evidence>
<dbReference type="OrthoDB" id="166746at2759"/>
<gene>
    <name evidence="1" type="ORF">MERGE_003188</name>
</gene>
<accession>A0A899FW85</accession>
<reference evidence="1" key="1">
    <citation type="submission" date="2020-06" db="EMBL/GenBank/DDBJ databases">
        <title>Genomes of multiple members of Pneumocystis genus reveal paths to human pathogen Pneumocystis jirovecii.</title>
        <authorList>
            <person name="Cisse O.H."/>
            <person name="Ma L."/>
            <person name="Dekker J."/>
            <person name="Khil P."/>
            <person name="Jo J."/>
            <person name="Brenchley J."/>
            <person name="Blair R."/>
            <person name="Pahar B."/>
            <person name="Chabe M."/>
            <person name="Van Rompay K.A."/>
            <person name="Keesler R."/>
            <person name="Sukura A."/>
            <person name="Hirsch V."/>
            <person name="Kutty G."/>
            <person name="Liu Y."/>
            <person name="Peng L."/>
            <person name="Chen J."/>
            <person name="Song J."/>
            <person name="Weissenbacher-Lang C."/>
            <person name="Xu J."/>
            <person name="Upham N.S."/>
            <person name="Stajich J.E."/>
            <person name="Cuomo C.A."/>
            <person name="Cushion M.T."/>
            <person name="Kovacs J.A."/>
        </authorList>
    </citation>
    <scope>NUCLEOTIDE SEQUENCE</scope>
    <source>
        <strain evidence="1">2A</strain>
    </source>
</reference>
<protein>
    <recommendedName>
        <fullName evidence="3">Polycomb protein VEFS-Box domain-containing protein</fullName>
    </recommendedName>
</protein>
<organism evidence="1 2">
    <name type="scientific">Pneumocystis wakefieldiae</name>
    <dbReference type="NCBI Taxonomy" id="38082"/>
    <lineage>
        <taxon>Eukaryota</taxon>
        <taxon>Fungi</taxon>
        <taxon>Dikarya</taxon>
        <taxon>Ascomycota</taxon>
        <taxon>Taphrinomycotina</taxon>
        <taxon>Pneumocystomycetes</taxon>
        <taxon>Pneumocystaceae</taxon>
        <taxon>Pneumocystis</taxon>
    </lineage>
</organism>
<dbReference type="AlphaFoldDB" id="A0A899FW85"/>
<dbReference type="CDD" id="cd21552">
    <property type="entry name" value="VEFS-box_ctSUZ12-like"/>
    <property type="match status" value="1"/>
</dbReference>
<proteinExistence type="predicted"/>
<dbReference type="EMBL" id="CP054540">
    <property type="protein sequence ID" value="QSL66051.1"/>
    <property type="molecule type" value="Genomic_DNA"/>
</dbReference>
<evidence type="ECO:0008006" key="3">
    <source>
        <dbReference type="Google" id="ProtNLM"/>
    </source>
</evidence>
<sequence length="544" mass="64205">MDDSTLFSKQFAGNTCLYFFLHQYRQPLYLTRNLEYLYSDGSNEPRIRRPQCSVNSLFFEKEFGVKKSGFWTIYMSHLKIPAWVEMKRPEGPERFFAALFLYCSSGKCVYQKNIQGKSSIDAMGNLFFRQEEPFRVPHTTFKMSRGGVKIDRVCKGQLVFAVENEIGPISDAMDVMSGLMNIHAEPFVGEGLEKIEKGAFFYVTFNIPYFKASGDFDVLYFDKSGNERKTGYILSLCFTGKVIQNAKLDLNSKITLRPKLTVKNYTRDMEDKIEIRYIFKAEENDETVVRTSTRRDFKCLWCRGRNFRTRQRLHFHFLMNHELFSFKLEVNNSSSLQFEVKLANEYPFKRIGEQKMDFRIFQWIRHMKFKHNIDSILLDNGESILSRNIMLGMKVEQNESVQMYIKPKPKIQLLFPSKKRNRRKFAAPKMNNLYKTMSKRKIIPGEILSESEDDIDETWLIQKHEDMLDDFMDITMPIGHCNLPNSIMRFVYSHKNILHSENLVNEFWKHLLNLVQYKIIDLVTLRKSMEVVRNIYDETETDQV</sequence>
<evidence type="ECO:0000313" key="1">
    <source>
        <dbReference type="EMBL" id="QSL66051.1"/>
    </source>
</evidence>
<keyword evidence="2" id="KW-1185">Reference proteome</keyword>
<name>A0A899FW85_9ASCO</name>